<evidence type="ECO:0000313" key="1">
    <source>
        <dbReference type="EMBL" id="MPC88728.1"/>
    </source>
</evidence>
<reference evidence="1 2" key="1">
    <citation type="submission" date="2019-05" db="EMBL/GenBank/DDBJ databases">
        <title>Another draft genome of Portunus trituberculatus and its Hox gene families provides insights of decapod evolution.</title>
        <authorList>
            <person name="Jeong J.-H."/>
            <person name="Song I."/>
            <person name="Kim S."/>
            <person name="Choi T."/>
            <person name="Kim D."/>
            <person name="Ryu S."/>
            <person name="Kim W."/>
        </authorList>
    </citation>
    <scope>NUCLEOTIDE SEQUENCE [LARGE SCALE GENOMIC DNA]</scope>
    <source>
        <tissue evidence="1">Muscle</tissue>
    </source>
</reference>
<dbReference type="EMBL" id="VSRR010078736">
    <property type="protein sequence ID" value="MPC88728.1"/>
    <property type="molecule type" value="Genomic_DNA"/>
</dbReference>
<sequence length="166" mass="18130">MQTGAVIYRRNGSGVNEEASPATNRRQAAACGGDGCDQFVVWRWIVMTRRTARLAWNCAGLVWERCVAGEALGSVEWLALLRVLQYVRGSGKGHHPLIDFVTPPKSNIKTRLQRVPRPGVSGKPAPRLLLVVLLPALQRNTGEEEGEDRTLATLGGCHAPVQQLKV</sequence>
<name>A0A5B7J742_PORTR</name>
<keyword evidence="2" id="KW-1185">Reference proteome</keyword>
<evidence type="ECO:0000313" key="2">
    <source>
        <dbReference type="Proteomes" id="UP000324222"/>
    </source>
</evidence>
<proteinExistence type="predicted"/>
<protein>
    <submittedName>
        <fullName evidence="1">Uncharacterized protein</fullName>
    </submittedName>
</protein>
<comment type="caution">
    <text evidence="1">The sequence shown here is derived from an EMBL/GenBank/DDBJ whole genome shotgun (WGS) entry which is preliminary data.</text>
</comment>
<dbReference type="AlphaFoldDB" id="A0A5B7J742"/>
<organism evidence="1 2">
    <name type="scientific">Portunus trituberculatus</name>
    <name type="common">Swimming crab</name>
    <name type="synonym">Neptunus trituberculatus</name>
    <dbReference type="NCBI Taxonomy" id="210409"/>
    <lineage>
        <taxon>Eukaryota</taxon>
        <taxon>Metazoa</taxon>
        <taxon>Ecdysozoa</taxon>
        <taxon>Arthropoda</taxon>
        <taxon>Crustacea</taxon>
        <taxon>Multicrustacea</taxon>
        <taxon>Malacostraca</taxon>
        <taxon>Eumalacostraca</taxon>
        <taxon>Eucarida</taxon>
        <taxon>Decapoda</taxon>
        <taxon>Pleocyemata</taxon>
        <taxon>Brachyura</taxon>
        <taxon>Eubrachyura</taxon>
        <taxon>Portunoidea</taxon>
        <taxon>Portunidae</taxon>
        <taxon>Portuninae</taxon>
        <taxon>Portunus</taxon>
    </lineage>
</organism>
<gene>
    <name evidence="1" type="ORF">E2C01_083647</name>
</gene>
<accession>A0A5B7J742</accession>
<dbReference type="Proteomes" id="UP000324222">
    <property type="component" value="Unassembled WGS sequence"/>
</dbReference>